<dbReference type="InterPro" id="IPR016039">
    <property type="entry name" value="Thiolase-like"/>
</dbReference>
<dbReference type="Gene3D" id="3.40.366.10">
    <property type="entry name" value="Malonyl-Coenzyme A Acyl Carrier Protein, domain 2"/>
    <property type="match status" value="2"/>
</dbReference>
<dbReference type="InterPro" id="IPR020806">
    <property type="entry name" value="PKS_PP-bd"/>
</dbReference>
<dbReference type="InterPro" id="IPR014043">
    <property type="entry name" value="Acyl_transferase_dom"/>
</dbReference>
<dbReference type="SMART" id="SM00827">
    <property type="entry name" value="PKS_AT"/>
    <property type="match status" value="1"/>
</dbReference>
<dbReference type="PROSITE" id="PS51257">
    <property type="entry name" value="PROKAR_LIPOPROTEIN"/>
    <property type="match status" value="1"/>
</dbReference>
<dbReference type="Gene3D" id="3.40.47.10">
    <property type="match status" value="1"/>
</dbReference>
<dbReference type="InterPro" id="IPR016035">
    <property type="entry name" value="Acyl_Trfase/lysoPLipase"/>
</dbReference>
<dbReference type="InterPro" id="IPR018201">
    <property type="entry name" value="Ketoacyl_synth_AS"/>
</dbReference>
<keyword evidence="15" id="KW-1185">Reference proteome</keyword>
<evidence type="ECO:0000259" key="12">
    <source>
        <dbReference type="PROSITE" id="PS52004"/>
    </source>
</evidence>
<sequence>MEHTAARSVASPDPSVPLAVVGAACRLPGGITDLGGLWTALAEERDLISPAPPADRIDAARFSDPDLERPGKAYTMAGGYLGDVSGFDPEYFGISPREARHMDPQQRMLLEMTAEAFDDAGIDPAGLAGSDTAVFVGISDMSYGGLQMARVEEITAYAMSGSALSIAANRLSYVFDLRGPSIAVDTACSSSLIAVHQACETLRSGRSRVALAGGANLLLSPYHFVGFSRTLMLSPRGRCATFSAGADGYVRAEGGGIVVLKRLPDALADGDRVHAVIVGSGANCDGGTSGMTVPSTEMQQRLLREVYERAGTGPDQVLYFEAHGTGTPVGDPLECRAVGAALGVPRTNGPLPIGSVKTNMGHAEPASGMAGLFKGLLVLRHGRIPASLHGDPVNPEIDFAGLNLCPVGGMRPVAACDGGVVGVNSFGFGGANAHVVLGSAPQRQRAAAPARQGPLPLVVSGRTRRALAEAARAVAAHVRDVPEEDFYDLCWTASRRRTRHPHRAVVLADGPQDAAGQLEALAGDETAQAAASVHAERPPSGGVVFVFCGNGTQWPGMGAELMAQEPAFRTAVEEADRHLEPLLGWSVAELLAEGPQEETAGAGAAGAGAESGPSTAEGTKSGPDAAADTENGPDPAAGTESPSGAAADAESPSRAAADTESPPRAAADTEGRPGTAADAEAPSRTATDTENGPGTAASTESPSNAAADAESPPGAAADAESASRAARARRMADTAFAQPALFAFQLGLVALLAEYGTVPAAVLGHSVGEVAAACVGGALDLAGAARVVAERSRAQAATAGTGRMAAIGLGEEEAREAIAAYEGLLEIAAVNSARDVTVSGRPAALRSLGRELAAREVPFRELGVDHGFHSAAMDPIEEPLRAGLAGLVAHRPRLPMYSTVTGGPVTDGQLDAAYWWHNARRPVRFAEAVAQAAEAGVAAVVEIAPQPGLAGALNRIASETPGGPFPVVSPVTRERCDGAAVRRAAARLLAAGDAGAAERWFPGPGSVADLPPYPWQREPYWHGTPEHWVRTSGDGILVHPLLGERAPVLEPTWHTPVERTRTPWLADHRVAGSVVMPATGFVELALAAGREAFGGPAEIDDLQIVRALPLAWDAAMDVRLTTSLSDEDGIVRVASRTGDSGGWRLHARGRVRRLAAARPEPVDAAEVRQRTTGCVPGEEHYAALAAAGLAYGPAFQVLRELHTGGGEVLAAYHCDPPDDGYGGYVVHPALLDGALQAGAPLLADAETGYLPSGVDGVRMWARPPANGLVHVRQRSRTAREAVWDITVTGEDGAVALELTGCRLQRLVLPAGDRGEEYVSVLRAAPLPGQPVPAWVPPSPGEVAAAAAEGLERLRSGSWTERYGEAHTFLQRLTGVSAARTFTQLLPGRDDFTFGDLRAAGVLPRHEKLVRLLARTAEEEGLLAPAGEGWQLLGTGTVPGQREVSGLADYLPSHALNLRFALKLPELLCGRRDPLELLFQDSGPELVQQYYDINPPVTAHNRMVAELLGTLIRAWPADRPLRILEVGAGTGGLAVHLLPLLDDRAQYVFSDVSAAFFPPAQARLGRYDSLVTYRAFDLNAEPAEQGFAEDSFDVVVAGVALHTALDLHESLQRLARLLAPGGHLLALEIHEPPVLALMFGTLEDFWAARDTALRPESILLPREQWPDVLSRSGFADVVQVSAASAPASEHFSVLLARTPAADGAPPAGPTGPPARDSWLLVTEDAAETALATQVAAELTAAGCTAARVVPLPECTEGWQDLLGQAPSAAIALLLSAAPDRAAEGDPAACTELAVRRAAALRSLALADQALQGVPRRHFVLVTHPSGALPAPERPAFPGQAAAWGVTRTLANESTVTVRRVSLDRGPGPAGDAARLARELLAAVPEGEQEEDEVALTRGGRFVHRFERAAPPAEPAAPDSGVRYRLDLRDQGMAYGLRWTETAVGDPGPADVVVAVRAAALNYRDVMVATGLLPPAAEDGFSSEAYLGLEGAGVVTAVGEDVADLSVGDRVFGLFPGAFASHVRIPAAALRPVPDGMTFGEAATLPAVFVTVQHSLKHLARLRPGETLLVHGAAGGVGMAAAQYAELVGARFIATAGSPLKRDLALALGADLALDSRTHAFADRVRAHTDGRGVDVVLNSLSGEAAARTRELLAPCGRFVELGKRDVLGNERMLQKALAENATHCVVDAANLVWQAPGHVAAVFDEVLAHLRAGDYVPLPHLAYPAHRIEEAFRLLQHSKHLGKIVITFDEPVPVHRTPRPLQPAADGTCLVTGGLGGFGAETARWLAAHGARRLDLFSRRGEEAPEAAELLAGLRAQGVDARAHAVDIGDAPAVRRLLAGLEADGRPVRTVVHAAMHLDDDALTELTDERLRSVLAPKWTGALLLDELCPQADFVVYSSISAAVGIAHQSAYAAANLAMEALVRARRAAGRPGLAVAWGAIDRVGYVARNNLTPVLSALGALPVDPGDALTALEAMLVRKTERAAFARLDWGRVMALLPSMHSPRFAAVLPTTVEGTTWRLEELLEQLAGASSAEGFTLVEDLITSMVADTLHMPPEEVDRHRPLQQYGMDSLMGMEMLAKFRKHLNQEVPVMELLHSDGSVHGITETVLPHLLKQARAGTPAGGLPALPALPGTLPVLTGGRKAGDA</sequence>
<feature type="domain" description="PKS/mFAS DH" evidence="13">
    <location>
        <begin position="1039"/>
        <end position="1312"/>
    </location>
</feature>
<evidence type="ECO:0000256" key="5">
    <source>
        <dbReference type="ARBA" id="ARBA00022857"/>
    </source>
</evidence>
<accession>A0ABV9ZRY7</accession>
<dbReference type="InterPro" id="IPR013154">
    <property type="entry name" value="ADH-like_N"/>
</dbReference>
<evidence type="ECO:0000256" key="7">
    <source>
        <dbReference type="ARBA" id="ARBA00023268"/>
    </source>
</evidence>
<dbReference type="Pfam" id="PF02801">
    <property type="entry name" value="Ketoacyl-synt_C"/>
    <property type="match status" value="1"/>
</dbReference>
<dbReference type="CDD" id="cd00833">
    <property type="entry name" value="PKS"/>
    <property type="match status" value="1"/>
</dbReference>
<feature type="domain" description="Ketosynthase family 3 (KS3)" evidence="12">
    <location>
        <begin position="15"/>
        <end position="439"/>
    </location>
</feature>
<dbReference type="InterPro" id="IPR016036">
    <property type="entry name" value="Malonyl_transacylase_ACP-bd"/>
</dbReference>
<dbReference type="Pfam" id="PF00550">
    <property type="entry name" value="PP-binding"/>
    <property type="match status" value="1"/>
</dbReference>
<dbReference type="InterPro" id="IPR029063">
    <property type="entry name" value="SAM-dependent_MTases_sf"/>
</dbReference>
<evidence type="ECO:0000256" key="10">
    <source>
        <dbReference type="SAM" id="MobiDB-lite"/>
    </source>
</evidence>
<dbReference type="InterPro" id="IPR049900">
    <property type="entry name" value="PKS_mFAS_DH"/>
</dbReference>
<dbReference type="InterPro" id="IPR014030">
    <property type="entry name" value="Ketoacyl_synth_N"/>
</dbReference>
<dbReference type="Gene3D" id="1.10.1200.10">
    <property type="entry name" value="ACP-like"/>
    <property type="match status" value="1"/>
</dbReference>
<dbReference type="SUPFAM" id="SSF51735">
    <property type="entry name" value="NAD(P)-binding Rossmann-fold domains"/>
    <property type="match status" value="3"/>
</dbReference>
<dbReference type="Gene3D" id="3.10.129.110">
    <property type="entry name" value="Polyketide synthase dehydratase"/>
    <property type="match status" value="1"/>
</dbReference>
<name>A0ABV9ZRY7_9ACTN</name>
<feature type="compositionally biased region" description="Low complexity" evidence="10">
    <location>
        <begin position="597"/>
        <end position="618"/>
    </location>
</feature>
<dbReference type="CDD" id="cd02440">
    <property type="entry name" value="AdoMet_MTases"/>
    <property type="match status" value="1"/>
</dbReference>
<feature type="compositionally biased region" description="Low complexity" evidence="10">
    <location>
        <begin position="705"/>
        <end position="722"/>
    </location>
</feature>
<dbReference type="Pfam" id="PF00698">
    <property type="entry name" value="Acyl_transf_1"/>
    <property type="match status" value="1"/>
</dbReference>
<dbReference type="InterPro" id="IPR013217">
    <property type="entry name" value="Methyltransf_12"/>
</dbReference>
<dbReference type="InterPro" id="IPR014031">
    <property type="entry name" value="Ketoacyl_synth_C"/>
</dbReference>
<dbReference type="InterPro" id="IPR020841">
    <property type="entry name" value="PKS_Beta-ketoAc_synthase_dom"/>
</dbReference>
<dbReference type="InterPro" id="IPR009081">
    <property type="entry name" value="PP-bd_ACP"/>
</dbReference>
<dbReference type="InterPro" id="IPR049552">
    <property type="entry name" value="PKS_DH_N"/>
</dbReference>
<evidence type="ECO:0000256" key="2">
    <source>
        <dbReference type="ARBA" id="ARBA00022450"/>
    </source>
</evidence>
<dbReference type="InterPro" id="IPR020807">
    <property type="entry name" value="PKS_DH"/>
</dbReference>
<evidence type="ECO:0000256" key="1">
    <source>
        <dbReference type="ARBA" id="ARBA00004792"/>
    </source>
</evidence>
<feature type="active site" description="Proton acceptor; for dehydratase activity" evidence="9">
    <location>
        <position position="1068"/>
    </location>
</feature>
<dbReference type="InterPro" id="IPR032821">
    <property type="entry name" value="PKS_assoc"/>
</dbReference>
<keyword evidence="6" id="KW-0045">Antibiotic biosynthesis</keyword>
<gene>
    <name evidence="14" type="ORF">ACFPP6_05595</name>
</gene>
<dbReference type="CDD" id="cd05195">
    <property type="entry name" value="enoyl_red"/>
    <property type="match status" value="1"/>
</dbReference>
<dbReference type="SUPFAM" id="SSF53335">
    <property type="entry name" value="S-adenosyl-L-methionine-dependent methyltransferases"/>
    <property type="match status" value="1"/>
</dbReference>
<keyword evidence="5" id="KW-0521">NADP</keyword>
<feature type="domain" description="Carrier" evidence="11">
    <location>
        <begin position="2537"/>
        <end position="2612"/>
    </location>
</feature>
<dbReference type="InterPro" id="IPR020843">
    <property type="entry name" value="ER"/>
</dbReference>
<dbReference type="Pfam" id="PF08240">
    <property type="entry name" value="ADH_N"/>
    <property type="match status" value="1"/>
</dbReference>
<keyword evidence="4" id="KW-0808">Transferase</keyword>
<dbReference type="Gene3D" id="3.90.180.10">
    <property type="entry name" value="Medium-chain alcohol dehydrogenases, catalytic domain"/>
    <property type="match status" value="1"/>
</dbReference>
<dbReference type="InterPro" id="IPR001227">
    <property type="entry name" value="Ac_transferase_dom_sf"/>
</dbReference>
<proteinExistence type="predicted"/>
<dbReference type="Gene3D" id="3.40.50.720">
    <property type="entry name" value="NAD(P)-binding Rossmann-like Domain"/>
    <property type="match status" value="3"/>
</dbReference>
<dbReference type="PANTHER" id="PTHR43775">
    <property type="entry name" value="FATTY ACID SYNTHASE"/>
    <property type="match status" value="1"/>
</dbReference>
<dbReference type="PANTHER" id="PTHR43775:SF37">
    <property type="entry name" value="SI:DKEY-61P9.11"/>
    <property type="match status" value="1"/>
</dbReference>
<dbReference type="SUPFAM" id="SSF52151">
    <property type="entry name" value="FabD/lysophospholipase-like"/>
    <property type="match status" value="2"/>
</dbReference>
<dbReference type="Pfam" id="PF21089">
    <property type="entry name" value="PKS_DH_N"/>
    <property type="match status" value="1"/>
</dbReference>
<dbReference type="Pfam" id="PF08242">
    <property type="entry name" value="Methyltransf_12"/>
    <property type="match status" value="1"/>
</dbReference>
<dbReference type="PROSITE" id="PS00012">
    <property type="entry name" value="PHOSPHOPANTETHEINE"/>
    <property type="match status" value="1"/>
</dbReference>
<dbReference type="SUPFAM" id="SSF50129">
    <property type="entry name" value="GroES-like"/>
    <property type="match status" value="1"/>
</dbReference>
<dbReference type="Pfam" id="PF08659">
    <property type="entry name" value="KR"/>
    <property type="match status" value="1"/>
</dbReference>
<dbReference type="Pfam" id="PF14765">
    <property type="entry name" value="PS-DH"/>
    <property type="match status" value="1"/>
</dbReference>
<feature type="active site" description="Proton donor; for dehydratase activity" evidence="9">
    <location>
        <position position="1232"/>
    </location>
</feature>
<dbReference type="InterPro" id="IPR006162">
    <property type="entry name" value="Ppantetheine_attach_site"/>
</dbReference>
<keyword evidence="7" id="KW-0511">Multifunctional enzyme</keyword>
<dbReference type="SMART" id="SM00825">
    <property type="entry name" value="PKS_KS"/>
    <property type="match status" value="1"/>
</dbReference>
<dbReference type="InterPro" id="IPR011032">
    <property type="entry name" value="GroES-like_sf"/>
</dbReference>
<evidence type="ECO:0000256" key="4">
    <source>
        <dbReference type="ARBA" id="ARBA00022679"/>
    </source>
</evidence>
<evidence type="ECO:0000256" key="6">
    <source>
        <dbReference type="ARBA" id="ARBA00023194"/>
    </source>
</evidence>
<dbReference type="InterPro" id="IPR042104">
    <property type="entry name" value="PKS_dehydratase_sf"/>
</dbReference>
<dbReference type="SMART" id="SM00829">
    <property type="entry name" value="PKS_ER"/>
    <property type="match status" value="1"/>
</dbReference>
<keyword evidence="3" id="KW-0597">Phosphoprotein</keyword>
<evidence type="ECO:0000313" key="14">
    <source>
        <dbReference type="EMBL" id="MFC5144158.1"/>
    </source>
</evidence>
<feature type="region of interest" description="Disordered" evidence="10">
    <location>
        <begin position="597"/>
        <end position="722"/>
    </location>
</feature>
<dbReference type="InterPro" id="IPR036736">
    <property type="entry name" value="ACP-like_sf"/>
</dbReference>
<protein>
    <submittedName>
        <fullName evidence="14">SDR family NAD(P)-dependent oxidoreductase</fullName>
    </submittedName>
</protein>
<feature type="compositionally biased region" description="Polar residues" evidence="10">
    <location>
        <begin position="684"/>
        <end position="704"/>
    </location>
</feature>
<dbReference type="SUPFAM" id="SSF47336">
    <property type="entry name" value="ACP-like"/>
    <property type="match status" value="1"/>
</dbReference>
<feature type="region of interest" description="C-terminal hotdog fold" evidence="9">
    <location>
        <begin position="1172"/>
        <end position="1312"/>
    </location>
</feature>
<dbReference type="SMART" id="SM00822">
    <property type="entry name" value="PKS_KR"/>
    <property type="match status" value="1"/>
</dbReference>
<dbReference type="Proteomes" id="UP001596222">
    <property type="component" value="Unassembled WGS sequence"/>
</dbReference>
<evidence type="ECO:0000259" key="11">
    <source>
        <dbReference type="PROSITE" id="PS50075"/>
    </source>
</evidence>
<dbReference type="PROSITE" id="PS00606">
    <property type="entry name" value="KS3_1"/>
    <property type="match status" value="1"/>
</dbReference>
<dbReference type="RefSeq" id="WP_382037806.1">
    <property type="nucleotide sequence ID" value="NZ_JBHSKJ010000003.1"/>
</dbReference>
<dbReference type="SMART" id="SM00823">
    <property type="entry name" value="PKS_PP"/>
    <property type="match status" value="1"/>
</dbReference>
<dbReference type="Gene3D" id="3.40.50.150">
    <property type="entry name" value="Vaccinia Virus protein VP39"/>
    <property type="match status" value="1"/>
</dbReference>
<dbReference type="Pfam" id="PF00109">
    <property type="entry name" value="ketoacyl-synt"/>
    <property type="match status" value="1"/>
</dbReference>
<evidence type="ECO:0000313" key="15">
    <source>
        <dbReference type="Proteomes" id="UP001596222"/>
    </source>
</evidence>
<dbReference type="InterPro" id="IPR013968">
    <property type="entry name" value="PKS_KR"/>
</dbReference>
<keyword evidence="8" id="KW-0012">Acyltransferase</keyword>
<dbReference type="SUPFAM" id="SSF55048">
    <property type="entry name" value="Probable ACP-binding domain of malonyl-CoA ACP transacylase"/>
    <property type="match status" value="1"/>
</dbReference>
<dbReference type="InterPro" id="IPR050091">
    <property type="entry name" value="PKS_NRPS_Biosynth_Enz"/>
</dbReference>
<dbReference type="PROSITE" id="PS50075">
    <property type="entry name" value="CARRIER"/>
    <property type="match status" value="1"/>
</dbReference>
<comment type="caution">
    <text evidence="14">The sequence shown here is derived from an EMBL/GenBank/DDBJ whole genome shotgun (WGS) entry which is preliminary data.</text>
</comment>
<evidence type="ECO:0000256" key="9">
    <source>
        <dbReference type="PROSITE-ProRule" id="PRU01363"/>
    </source>
</evidence>
<feature type="region of interest" description="N-terminal hotdog fold" evidence="9">
    <location>
        <begin position="1039"/>
        <end position="1158"/>
    </location>
</feature>
<reference evidence="15" key="1">
    <citation type="journal article" date="2019" name="Int. J. Syst. Evol. Microbiol.">
        <title>The Global Catalogue of Microorganisms (GCM) 10K type strain sequencing project: providing services to taxonomists for standard genome sequencing and annotation.</title>
        <authorList>
            <consortium name="The Broad Institute Genomics Platform"/>
            <consortium name="The Broad Institute Genome Sequencing Center for Infectious Disease"/>
            <person name="Wu L."/>
            <person name="Ma J."/>
        </authorList>
    </citation>
    <scope>NUCLEOTIDE SEQUENCE [LARGE SCALE GENOMIC DNA]</scope>
    <source>
        <strain evidence="15">CGMCC 4.1641</strain>
    </source>
</reference>
<dbReference type="PROSITE" id="PS52004">
    <property type="entry name" value="KS3_2"/>
    <property type="match status" value="1"/>
</dbReference>
<dbReference type="Pfam" id="PF16197">
    <property type="entry name" value="KAsynt_C_assoc"/>
    <property type="match status" value="1"/>
</dbReference>
<evidence type="ECO:0000256" key="3">
    <source>
        <dbReference type="ARBA" id="ARBA00022553"/>
    </source>
</evidence>
<evidence type="ECO:0000256" key="8">
    <source>
        <dbReference type="ARBA" id="ARBA00023315"/>
    </source>
</evidence>
<dbReference type="InterPro" id="IPR057326">
    <property type="entry name" value="KR_dom"/>
</dbReference>
<dbReference type="Gene3D" id="3.30.70.3290">
    <property type="match status" value="2"/>
</dbReference>
<evidence type="ECO:0000259" key="13">
    <source>
        <dbReference type="PROSITE" id="PS52019"/>
    </source>
</evidence>
<dbReference type="PROSITE" id="PS52019">
    <property type="entry name" value="PKS_MFAS_DH"/>
    <property type="match status" value="1"/>
</dbReference>
<dbReference type="InterPro" id="IPR049551">
    <property type="entry name" value="PKS_DH_C"/>
</dbReference>
<organism evidence="14 15">
    <name type="scientific">Streptomyces aureoversilis</name>
    <dbReference type="NCBI Taxonomy" id="67277"/>
    <lineage>
        <taxon>Bacteria</taxon>
        <taxon>Bacillati</taxon>
        <taxon>Actinomycetota</taxon>
        <taxon>Actinomycetes</taxon>
        <taxon>Kitasatosporales</taxon>
        <taxon>Streptomycetaceae</taxon>
        <taxon>Streptomyces</taxon>
    </lineage>
</organism>
<dbReference type="EMBL" id="JBHSKJ010000003">
    <property type="protein sequence ID" value="MFC5144158.1"/>
    <property type="molecule type" value="Genomic_DNA"/>
</dbReference>
<dbReference type="SMART" id="SM00826">
    <property type="entry name" value="PKS_DH"/>
    <property type="match status" value="1"/>
</dbReference>
<dbReference type="SUPFAM" id="SSF53901">
    <property type="entry name" value="Thiolase-like"/>
    <property type="match status" value="1"/>
</dbReference>
<dbReference type="InterPro" id="IPR036291">
    <property type="entry name" value="NAD(P)-bd_dom_sf"/>
</dbReference>
<feature type="compositionally biased region" description="Low complexity" evidence="10">
    <location>
        <begin position="645"/>
        <end position="658"/>
    </location>
</feature>
<keyword evidence="2" id="KW-0596">Phosphopantetheine</keyword>
<dbReference type="Pfam" id="PF13602">
    <property type="entry name" value="ADH_zinc_N_2"/>
    <property type="match status" value="1"/>
</dbReference>
<comment type="pathway">
    <text evidence="1">Antibiotic biosynthesis.</text>
</comment>